<proteinExistence type="predicted"/>
<feature type="compositionally biased region" description="Polar residues" evidence="1">
    <location>
        <begin position="10"/>
        <end position="19"/>
    </location>
</feature>
<dbReference type="InterPro" id="IPR035979">
    <property type="entry name" value="RBD_domain_sf"/>
</dbReference>
<feature type="region of interest" description="Disordered" evidence="1">
    <location>
        <begin position="305"/>
        <end position="324"/>
    </location>
</feature>
<sequence length="747" mass="81368">MAHGDPGAQRSGQTTSNPPFNAPIFYPQPRGIQGSDGGHQPEAASSIVSNANSWVPSAQQALHNALQMGGHYQGNGMNMIAETVNGTIDDMVNNNSHAALLASGHVSHIMASGATPSSNNSPEHVIVNGSANAASTNEASRGNHLANSNTGGLGGSGIGNRLPNGTQLIATQHTQSGNSGSGGQTSFLSPPRGRSQPGSQHSARSHPVTGGQQFYTPIGVSQTNVYNPNLPQSVSYNSGLSLASPSHTPQHYGGHRMSASQSTPNSGPNQHLTEPRNYAPRSSAHGINSLPPPRFDLGLQATSMTHESAPQDPFGSPERAEPTALIPFPNLPPPAVQQAMLTAPMAGHSTSNMSPELSQLVDTPSGLPTLETAMKPECFPFASGPGSAKASVAGAVRLKNIPFSTKRAEIVAFIGRNSRMLPDVEEPIHIIMDRATSKTMDAFVEFVTMEDAMRCAEKHHQHSQAGRVSRLGERSIEVELSSQSALMQDLFPLARGVFWDGATPKVLPNNHQEPWENFKGFISPEEMVMLVKHVEVPHRSPFSKECPQRPYECLISTLRKFPWYAADHITISQRGAMYKATIKLLRLLSRSVSQQDDPVNLTSQLFQRVVQTAMQCHGFTALQKDNIAFMVQMIPMEQQRRHHQPANANCWVHQYAITRKPGAPLDLVEWYIRLIREQSTRDVLVRPIHERTVIQETLKETDEYWGYFFNEVNYIQGPQFDQMTLGQCAYLELSAIERILGRALGYN</sequence>
<comment type="caution">
    <text evidence="2">The sequence shown here is derived from an EMBL/GenBank/DDBJ whole genome shotgun (WGS) entry which is preliminary data.</text>
</comment>
<gene>
    <name evidence="2" type="ORF">FNAPI_13056</name>
</gene>
<evidence type="ECO:0000313" key="2">
    <source>
        <dbReference type="EMBL" id="KAF5531966.1"/>
    </source>
</evidence>
<dbReference type="Proteomes" id="UP000574317">
    <property type="component" value="Unassembled WGS sequence"/>
</dbReference>
<feature type="compositionally biased region" description="Polar residues" evidence="1">
    <location>
        <begin position="135"/>
        <end position="150"/>
    </location>
</feature>
<feature type="compositionally biased region" description="Polar residues" evidence="1">
    <location>
        <begin position="258"/>
        <end position="272"/>
    </location>
</feature>
<dbReference type="AlphaFoldDB" id="A0A8H5MJ28"/>
<accession>A0A8H5MJ28</accession>
<feature type="region of interest" description="Disordered" evidence="1">
    <location>
        <begin position="1"/>
        <end position="43"/>
    </location>
</feature>
<evidence type="ECO:0000313" key="3">
    <source>
        <dbReference type="Proteomes" id="UP000574317"/>
    </source>
</evidence>
<protein>
    <recommendedName>
        <fullName evidence="4">RRM domain-containing protein</fullName>
    </recommendedName>
</protein>
<keyword evidence="3" id="KW-1185">Reference proteome</keyword>
<dbReference type="SUPFAM" id="SSF54928">
    <property type="entry name" value="RNA-binding domain, RBD"/>
    <property type="match status" value="1"/>
</dbReference>
<feature type="region of interest" description="Disordered" evidence="1">
    <location>
        <begin position="237"/>
        <end position="298"/>
    </location>
</feature>
<evidence type="ECO:0000256" key="1">
    <source>
        <dbReference type="SAM" id="MobiDB-lite"/>
    </source>
</evidence>
<dbReference type="InterPro" id="IPR012677">
    <property type="entry name" value="Nucleotide-bd_a/b_plait_sf"/>
</dbReference>
<dbReference type="GO" id="GO:0003676">
    <property type="term" value="F:nucleic acid binding"/>
    <property type="evidence" value="ECO:0007669"/>
    <property type="project" value="InterPro"/>
</dbReference>
<reference evidence="2 3" key="1">
    <citation type="submission" date="2020-05" db="EMBL/GenBank/DDBJ databases">
        <title>Identification and distribution of gene clusters putatively required for synthesis of sphingolipid metabolism inhibitors in phylogenetically diverse species of the filamentous fungus Fusarium.</title>
        <authorList>
            <person name="Kim H.-S."/>
            <person name="Busman M."/>
            <person name="Brown D.W."/>
            <person name="Divon H."/>
            <person name="Uhlig S."/>
            <person name="Proctor R.H."/>
        </authorList>
    </citation>
    <scope>NUCLEOTIDE SEQUENCE [LARGE SCALE GENOMIC DNA]</scope>
    <source>
        <strain evidence="2 3">NRRL 25196</strain>
    </source>
</reference>
<name>A0A8H5MJ28_9HYPO</name>
<evidence type="ECO:0008006" key="4">
    <source>
        <dbReference type="Google" id="ProtNLM"/>
    </source>
</evidence>
<organism evidence="2 3">
    <name type="scientific">Fusarium napiforme</name>
    <dbReference type="NCBI Taxonomy" id="42672"/>
    <lineage>
        <taxon>Eukaryota</taxon>
        <taxon>Fungi</taxon>
        <taxon>Dikarya</taxon>
        <taxon>Ascomycota</taxon>
        <taxon>Pezizomycotina</taxon>
        <taxon>Sordariomycetes</taxon>
        <taxon>Hypocreomycetidae</taxon>
        <taxon>Hypocreales</taxon>
        <taxon>Nectriaceae</taxon>
        <taxon>Fusarium</taxon>
        <taxon>Fusarium fujikuroi species complex</taxon>
    </lineage>
</organism>
<dbReference type="Gene3D" id="3.30.70.330">
    <property type="match status" value="1"/>
</dbReference>
<dbReference type="EMBL" id="JAAOAO010000750">
    <property type="protein sequence ID" value="KAF5531966.1"/>
    <property type="molecule type" value="Genomic_DNA"/>
</dbReference>
<feature type="compositionally biased region" description="Polar residues" evidence="1">
    <location>
        <begin position="237"/>
        <end position="249"/>
    </location>
</feature>
<feature type="region of interest" description="Disordered" evidence="1">
    <location>
        <begin position="135"/>
        <end position="215"/>
    </location>
</feature>
<dbReference type="CDD" id="cd12254">
    <property type="entry name" value="RRM_hnRNPH_ESRPs_RBM12_like"/>
    <property type="match status" value="1"/>
</dbReference>